<feature type="chain" id="PRO_5020665326" evidence="8">
    <location>
        <begin position="28"/>
        <end position="78"/>
    </location>
</feature>
<keyword evidence="6 7" id="KW-0034">Amyloid</keyword>
<keyword evidence="11" id="KW-1185">Reference proteome</keyword>
<evidence type="ECO:0000256" key="5">
    <source>
        <dbReference type="ARBA" id="ARBA00022889"/>
    </source>
</evidence>
<feature type="signal peptide" evidence="8">
    <location>
        <begin position="1"/>
        <end position="27"/>
    </location>
</feature>
<evidence type="ECO:0000256" key="4">
    <source>
        <dbReference type="ARBA" id="ARBA00022729"/>
    </source>
</evidence>
<organism evidence="10 11">
    <name type="scientific">Streptomyces piniterrae</name>
    <dbReference type="NCBI Taxonomy" id="2571125"/>
    <lineage>
        <taxon>Bacteria</taxon>
        <taxon>Bacillati</taxon>
        <taxon>Actinomycetota</taxon>
        <taxon>Actinomycetes</taxon>
        <taxon>Kitasatosporales</taxon>
        <taxon>Streptomycetaceae</taxon>
        <taxon>Streptomyces</taxon>
    </lineage>
</organism>
<feature type="domain" description="Chaplin" evidence="9">
    <location>
        <begin position="37"/>
        <end position="77"/>
    </location>
</feature>
<dbReference type="PROSITE" id="PS51884">
    <property type="entry name" value="CHAPLIN"/>
    <property type="match status" value="1"/>
</dbReference>
<evidence type="ECO:0000259" key="9">
    <source>
        <dbReference type="PROSITE" id="PS51884"/>
    </source>
</evidence>
<keyword evidence="3" id="KW-0964">Secreted</keyword>
<evidence type="ECO:0000256" key="8">
    <source>
        <dbReference type="SAM" id="SignalP"/>
    </source>
</evidence>
<evidence type="ECO:0000256" key="3">
    <source>
        <dbReference type="ARBA" id="ARBA00022525"/>
    </source>
</evidence>
<sequence>MKNIKRAAAITIAAGGLAVAGAGVASATQADGAAVNSPGVLSGNVVQVPVKAQTNICGNSIQVVGILNPVFGNSCQNN</sequence>
<comment type="subcellular location">
    <subcellularLocation>
        <location evidence="1">Secreted</location>
        <location evidence="1">Cell wall</location>
    </subcellularLocation>
</comment>
<reference evidence="10 11" key="1">
    <citation type="submission" date="2019-04" db="EMBL/GenBank/DDBJ databases">
        <title>Streptomyces piniterrae sp. nov., a heliquinomycin-producing actinomycete isolated from rhizosphere soil of Pinus yunnanensis.</title>
        <authorList>
            <person name="Zhuang X."/>
            <person name="Zhao J."/>
        </authorList>
    </citation>
    <scope>NUCLEOTIDE SEQUENCE [LARGE SCALE GENOMIC DNA]</scope>
    <source>
        <strain evidence="11">jys28</strain>
    </source>
</reference>
<evidence type="ECO:0000313" key="11">
    <source>
        <dbReference type="Proteomes" id="UP000308697"/>
    </source>
</evidence>
<keyword evidence="2" id="KW-0134">Cell wall</keyword>
<dbReference type="Pfam" id="PF03777">
    <property type="entry name" value="ChpA-C"/>
    <property type="match status" value="1"/>
</dbReference>
<dbReference type="GO" id="GO:0007155">
    <property type="term" value="P:cell adhesion"/>
    <property type="evidence" value="ECO:0007669"/>
    <property type="project" value="UniProtKB-KW"/>
</dbReference>
<gene>
    <name evidence="10" type="ORF">FCH28_22305</name>
</gene>
<dbReference type="InterPro" id="IPR005528">
    <property type="entry name" value="ChpA-H"/>
</dbReference>
<evidence type="ECO:0000256" key="6">
    <source>
        <dbReference type="ARBA" id="ARBA00023087"/>
    </source>
</evidence>
<dbReference type="AlphaFoldDB" id="A0A4U0NBD3"/>
<keyword evidence="4 8" id="KW-0732">Signal</keyword>
<proteinExistence type="predicted"/>
<dbReference type="OrthoDB" id="3544424at2"/>
<evidence type="ECO:0000256" key="1">
    <source>
        <dbReference type="ARBA" id="ARBA00004191"/>
    </source>
</evidence>
<evidence type="ECO:0000256" key="7">
    <source>
        <dbReference type="PROSITE-ProRule" id="PRU01232"/>
    </source>
</evidence>
<keyword evidence="5" id="KW-0130">Cell adhesion</keyword>
<name>A0A4U0NBD3_9ACTN</name>
<protein>
    <submittedName>
        <fullName evidence="10">Chaplin</fullName>
    </submittedName>
</protein>
<accession>A0A4U0NBD3</accession>
<dbReference type="RefSeq" id="WP_136741850.1">
    <property type="nucleotide sequence ID" value="NZ_SUMB01000007.1"/>
</dbReference>
<comment type="caution">
    <text evidence="10">The sequence shown here is derived from an EMBL/GenBank/DDBJ whole genome shotgun (WGS) entry which is preliminary data.</text>
</comment>
<evidence type="ECO:0000256" key="2">
    <source>
        <dbReference type="ARBA" id="ARBA00022512"/>
    </source>
</evidence>
<dbReference type="Proteomes" id="UP000308697">
    <property type="component" value="Unassembled WGS sequence"/>
</dbReference>
<dbReference type="EMBL" id="SUMB01000007">
    <property type="protein sequence ID" value="TJZ51219.1"/>
    <property type="molecule type" value="Genomic_DNA"/>
</dbReference>
<evidence type="ECO:0000313" key="10">
    <source>
        <dbReference type="EMBL" id="TJZ51219.1"/>
    </source>
</evidence>